<evidence type="ECO:0000313" key="2">
    <source>
        <dbReference type="EMBL" id="KAG8066793.1"/>
    </source>
</evidence>
<evidence type="ECO:0000313" key="3">
    <source>
        <dbReference type="Proteomes" id="UP000729402"/>
    </source>
</evidence>
<gene>
    <name evidence="2" type="ORF">GUJ93_ZPchr0004g38858</name>
</gene>
<reference evidence="2" key="2">
    <citation type="submission" date="2021-02" db="EMBL/GenBank/DDBJ databases">
        <authorList>
            <person name="Kimball J.A."/>
            <person name="Haas M.W."/>
            <person name="Macchietto M."/>
            <person name="Kono T."/>
            <person name="Duquette J."/>
            <person name="Shao M."/>
        </authorList>
    </citation>
    <scope>NUCLEOTIDE SEQUENCE</scope>
    <source>
        <tissue evidence="2">Fresh leaf tissue</tissue>
    </source>
</reference>
<protein>
    <submittedName>
        <fullName evidence="2">Uncharacterized protein</fullName>
    </submittedName>
</protein>
<dbReference type="AlphaFoldDB" id="A0A8J5S822"/>
<name>A0A8J5S822_ZIZPA</name>
<reference evidence="2" key="1">
    <citation type="journal article" date="2021" name="bioRxiv">
        <title>Whole Genome Assembly and Annotation of Northern Wild Rice, Zizania palustris L., Supports a Whole Genome Duplication in the Zizania Genus.</title>
        <authorList>
            <person name="Haas M."/>
            <person name="Kono T."/>
            <person name="Macchietto M."/>
            <person name="Millas R."/>
            <person name="McGilp L."/>
            <person name="Shao M."/>
            <person name="Duquette J."/>
            <person name="Hirsch C.N."/>
            <person name="Kimball J."/>
        </authorList>
    </citation>
    <scope>NUCLEOTIDE SEQUENCE</scope>
    <source>
        <tissue evidence="2">Fresh leaf tissue</tissue>
    </source>
</reference>
<keyword evidence="3" id="KW-1185">Reference proteome</keyword>
<dbReference type="Proteomes" id="UP000729402">
    <property type="component" value="Unassembled WGS sequence"/>
</dbReference>
<evidence type="ECO:0000256" key="1">
    <source>
        <dbReference type="SAM" id="MobiDB-lite"/>
    </source>
</evidence>
<dbReference type="EMBL" id="JAAALK010000285">
    <property type="protein sequence ID" value="KAG8066793.1"/>
    <property type="molecule type" value="Genomic_DNA"/>
</dbReference>
<accession>A0A8J5S822</accession>
<comment type="caution">
    <text evidence="2">The sequence shown here is derived from an EMBL/GenBank/DDBJ whole genome shotgun (WGS) entry which is preliminary data.</text>
</comment>
<sequence length="81" mass="8909">MRPSGRASAAAFGSDAAVAGFLVTMDRENLIDIHADPEEHEHLAAEDMKARLAGHDVVSHQVQQPQRQRWRGSMVPPPRPC</sequence>
<feature type="region of interest" description="Disordered" evidence="1">
    <location>
        <begin position="58"/>
        <end position="81"/>
    </location>
</feature>
<proteinExistence type="predicted"/>
<organism evidence="2 3">
    <name type="scientific">Zizania palustris</name>
    <name type="common">Northern wild rice</name>
    <dbReference type="NCBI Taxonomy" id="103762"/>
    <lineage>
        <taxon>Eukaryota</taxon>
        <taxon>Viridiplantae</taxon>
        <taxon>Streptophyta</taxon>
        <taxon>Embryophyta</taxon>
        <taxon>Tracheophyta</taxon>
        <taxon>Spermatophyta</taxon>
        <taxon>Magnoliopsida</taxon>
        <taxon>Liliopsida</taxon>
        <taxon>Poales</taxon>
        <taxon>Poaceae</taxon>
        <taxon>BOP clade</taxon>
        <taxon>Oryzoideae</taxon>
        <taxon>Oryzeae</taxon>
        <taxon>Zizaniinae</taxon>
        <taxon>Zizania</taxon>
    </lineage>
</organism>